<evidence type="ECO:0000256" key="1">
    <source>
        <dbReference type="SAM" id="MobiDB-lite"/>
    </source>
</evidence>
<name>A0AAD2JI27_9STRA</name>
<keyword evidence="3" id="KW-1185">Reference proteome</keyword>
<protein>
    <submittedName>
        <fullName evidence="2">Uncharacterized protein</fullName>
    </submittedName>
</protein>
<reference evidence="2" key="1">
    <citation type="submission" date="2023-08" db="EMBL/GenBank/DDBJ databases">
        <authorList>
            <person name="Audoor S."/>
            <person name="Bilcke G."/>
        </authorList>
    </citation>
    <scope>NUCLEOTIDE SEQUENCE</scope>
</reference>
<dbReference type="EMBL" id="CAKOGP040001815">
    <property type="protein sequence ID" value="CAJ1953061.1"/>
    <property type="molecule type" value="Genomic_DNA"/>
</dbReference>
<gene>
    <name evidence="2" type="ORF">CYCCA115_LOCUS13852</name>
</gene>
<organism evidence="2 3">
    <name type="scientific">Cylindrotheca closterium</name>
    <dbReference type="NCBI Taxonomy" id="2856"/>
    <lineage>
        <taxon>Eukaryota</taxon>
        <taxon>Sar</taxon>
        <taxon>Stramenopiles</taxon>
        <taxon>Ochrophyta</taxon>
        <taxon>Bacillariophyta</taxon>
        <taxon>Bacillariophyceae</taxon>
        <taxon>Bacillariophycidae</taxon>
        <taxon>Bacillariales</taxon>
        <taxon>Bacillariaceae</taxon>
        <taxon>Cylindrotheca</taxon>
    </lineage>
</organism>
<evidence type="ECO:0000313" key="3">
    <source>
        <dbReference type="Proteomes" id="UP001295423"/>
    </source>
</evidence>
<proteinExistence type="predicted"/>
<dbReference type="Gene3D" id="3.60.10.10">
    <property type="entry name" value="Endonuclease/exonuclease/phosphatase"/>
    <property type="match status" value="1"/>
</dbReference>
<dbReference type="SUPFAM" id="SSF56219">
    <property type="entry name" value="DNase I-like"/>
    <property type="match status" value="1"/>
</dbReference>
<feature type="region of interest" description="Disordered" evidence="1">
    <location>
        <begin position="248"/>
        <end position="281"/>
    </location>
</feature>
<accession>A0AAD2JI27</accession>
<sequence length="555" mass="62603">MAAAFNTLSSPFLSHVADLKLYWCHAKVSHGSFVSENWLAYARISKWIHQVLDKLGSEAEDTRYTDPDFLQSDTEKELASSPENQCIKKDSPRNLVEGIFDAITSLQDIPPIIEDLFFEANLRRQAISKCTGWWAEASTDQADAHSYNKIAALILSGLKVYDPSLGGSMPQLRPSMQNLAPQLCLISLRPNALSKLTKGCLAFGNLRSCLTQHWMWLAASKFFAHPWTGLAIIPPIVEEFEQLERESKIAKAQSKSKKRPASTPENPKGAKAHKPRPSPSVQNEVGLVEAIQSKHPGSHQATYQRNLSGYPIDGIFATPDVPILAAGYYPFDKHVASDHRGLWIDFDLNSLLGGHQPTKSTHAPRRLVMHNKRVDQRYVQLAEQGYMRCNIPGRLSTLGFDVARQQGVITKSQAVRFDRIHADAYTVRRLAEQNCRKLSMGGVEWSPTGQSIRDRITLWRLLLRANVSARDAKMGLTSKRRKAHVTTRTQSIAKVRYKTASQRERYHRLRSMKQREETCRRRKARSSGLSGGLRAIQVELEDSYGNCRLWMHARK</sequence>
<comment type="caution">
    <text evidence="2">The sequence shown here is derived from an EMBL/GenBank/DDBJ whole genome shotgun (WGS) entry which is preliminary data.</text>
</comment>
<dbReference type="Proteomes" id="UP001295423">
    <property type="component" value="Unassembled WGS sequence"/>
</dbReference>
<dbReference type="AlphaFoldDB" id="A0AAD2JI27"/>
<dbReference type="InterPro" id="IPR036691">
    <property type="entry name" value="Endo/exonu/phosph_ase_sf"/>
</dbReference>
<evidence type="ECO:0000313" key="2">
    <source>
        <dbReference type="EMBL" id="CAJ1953061.1"/>
    </source>
</evidence>